<feature type="domain" description="Pyrrolo-quinoline quinone repeat" evidence="1">
    <location>
        <begin position="176"/>
        <end position="273"/>
    </location>
</feature>
<sequence>MPSTQTRRRFLAACGAASLGAAAGCLADDGHDAAADAAGDRTDWPTAGHDGANTNYVPGANTIRGVSEARRVDDRLGSAQPIVADGTLYLVGDTLRALDLDSGETNWEVAPEDGQGNFWAAPTVRDETVYVANGHQRVHAIDATSGEKRWTTAVDVGSYVTPRLDDDGEAVYVGGEGHVSRLDAETGDEEWSHDLFGQVRQSVAVRRGVVYAVTEGGELYALDEYGDGYWRVDLPAKCQTPPTLAGRQVFVGTFDGFVHAVDTARANLAWSTEVGGFAKGGIAVADSTVYADGGRSLHALDVDSGEKRWAFDVGTTGDHTPVVAGDTVFTTGDRLYGLKPGGGFSNGTIRQEALRFSHPTGGYAGPMSVADGRVYVTARLGDAEGNQTTTLLVLEPA</sequence>
<dbReference type="KEGG" id="srub:C2R22_16065"/>
<dbReference type="SMART" id="SM00564">
    <property type="entry name" value="PQQ"/>
    <property type="match status" value="7"/>
</dbReference>
<feature type="domain" description="Pyrrolo-quinoline quinone repeat" evidence="1">
    <location>
        <begin position="279"/>
        <end position="331"/>
    </location>
</feature>
<dbReference type="PROSITE" id="PS51257">
    <property type="entry name" value="PROKAR_LIPOPROTEIN"/>
    <property type="match status" value="1"/>
</dbReference>
<dbReference type="PROSITE" id="PS51318">
    <property type="entry name" value="TAT"/>
    <property type="match status" value="1"/>
</dbReference>
<reference evidence="2 3" key="1">
    <citation type="submission" date="2018-01" db="EMBL/GenBank/DDBJ databases">
        <title>Complete genome sequence of Salinigranum rubrum GX10T, an extremely halophilic archaeon isolated from a marine solar saltern.</title>
        <authorList>
            <person name="Han S."/>
        </authorList>
    </citation>
    <scope>NUCLEOTIDE SEQUENCE [LARGE SCALE GENOMIC DNA]</scope>
    <source>
        <strain evidence="2 3">GX10</strain>
    </source>
</reference>
<dbReference type="InterPro" id="IPR015943">
    <property type="entry name" value="WD40/YVTN_repeat-like_dom_sf"/>
</dbReference>
<keyword evidence="3" id="KW-1185">Reference proteome</keyword>
<name>A0A2I8VM14_9EURY</name>
<dbReference type="AlphaFoldDB" id="A0A2I8VM14"/>
<dbReference type="Gene3D" id="2.40.10.480">
    <property type="match status" value="1"/>
</dbReference>
<dbReference type="Proteomes" id="UP000236584">
    <property type="component" value="Chromosome"/>
</dbReference>
<gene>
    <name evidence="2" type="ORF">C2R22_16065</name>
</gene>
<dbReference type="InterPro" id="IPR018391">
    <property type="entry name" value="PQQ_b-propeller_rpt"/>
</dbReference>
<dbReference type="InterPro" id="IPR006311">
    <property type="entry name" value="TAT_signal"/>
</dbReference>
<dbReference type="Pfam" id="PF13360">
    <property type="entry name" value="PQQ_2"/>
    <property type="match status" value="3"/>
</dbReference>
<evidence type="ECO:0000313" key="3">
    <source>
        <dbReference type="Proteomes" id="UP000236584"/>
    </source>
</evidence>
<proteinExistence type="predicted"/>
<dbReference type="RefSeq" id="WP_103426661.1">
    <property type="nucleotide sequence ID" value="NZ_CP026309.1"/>
</dbReference>
<feature type="domain" description="Pyrrolo-quinoline quinone repeat" evidence="1">
    <location>
        <begin position="80"/>
        <end position="151"/>
    </location>
</feature>
<dbReference type="SUPFAM" id="SSF50998">
    <property type="entry name" value="Quinoprotein alcohol dehydrogenase-like"/>
    <property type="match status" value="1"/>
</dbReference>
<evidence type="ECO:0000313" key="2">
    <source>
        <dbReference type="EMBL" id="AUV82972.1"/>
    </source>
</evidence>
<dbReference type="InterPro" id="IPR002372">
    <property type="entry name" value="PQQ_rpt_dom"/>
</dbReference>
<dbReference type="PANTHER" id="PTHR34512">
    <property type="entry name" value="CELL SURFACE PROTEIN"/>
    <property type="match status" value="1"/>
</dbReference>
<dbReference type="PANTHER" id="PTHR34512:SF30">
    <property type="entry name" value="OUTER MEMBRANE PROTEIN ASSEMBLY FACTOR BAMB"/>
    <property type="match status" value="1"/>
</dbReference>
<evidence type="ECO:0000259" key="1">
    <source>
        <dbReference type="Pfam" id="PF13360"/>
    </source>
</evidence>
<dbReference type="InterPro" id="IPR011047">
    <property type="entry name" value="Quinoprotein_ADH-like_sf"/>
</dbReference>
<organism evidence="2 3">
    <name type="scientific">Salinigranum rubrum</name>
    <dbReference type="NCBI Taxonomy" id="755307"/>
    <lineage>
        <taxon>Archaea</taxon>
        <taxon>Methanobacteriati</taxon>
        <taxon>Methanobacteriota</taxon>
        <taxon>Stenosarchaea group</taxon>
        <taxon>Halobacteria</taxon>
        <taxon>Halobacteriales</taxon>
        <taxon>Haloferacaceae</taxon>
        <taxon>Salinigranum</taxon>
    </lineage>
</organism>
<accession>A0A2I8VM14</accession>
<dbReference type="Gene3D" id="2.130.10.10">
    <property type="entry name" value="YVTN repeat-like/Quinoprotein amine dehydrogenase"/>
    <property type="match status" value="1"/>
</dbReference>
<dbReference type="EMBL" id="CP026309">
    <property type="protein sequence ID" value="AUV82972.1"/>
    <property type="molecule type" value="Genomic_DNA"/>
</dbReference>
<protein>
    <recommendedName>
        <fullName evidence="1">Pyrrolo-quinoline quinone repeat domain-containing protein</fullName>
    </recommendedName>
</protein>
<dbReference type="OrthoDB" id="136681at2157"/>
<dbReference type="GeneID" id="35593639"/>